<dbReference type="InterPro" id="IPR002300">
    <property type="entry name" value="aa-tRNA-synth_Ia"/>
</dbReference>
<dbReference type="GO" id="GO:0006438">
    <property type="term" value="P:valyl-tRNA aminoacylation"/>
    <property type="evidence" value="ECO:0007669"/>
    <property type="project" value="InterPro"/>
</dbReference>
<evidence type="ECO:0000256" key="6">
    <source>
        <dbReference type="ARBA" id="ARBA00023146"/>
    </source>
</evidence>
<dbReference type="Gene3D" id="3.40.50.620">
    <property type="entry name" value="HUPs"/>
    <property type="match status" value="1"/>
</dbReference>
<proteinExistence type="predicted"/>
<dbReference type="InterPro" id="IPR014729">
    <property type="entry name" value="Rossmann-like_a/b/a_fold"/>
</dbReference>
<evidence type="ECO:0000256" key="1">
    <source>
        <dbReference type="ARBA" id="ARBA00013169"/>
    </source>
</evidence>
<feature type="transmembrane region" description="Helical" evidence="9">
    <location>
        <begin position="27"/>
        <end position="56"/>
    </location>
</feature>
<evidence type="ECO:0000256" key="2">
    <source>
        <dbReference type="ARBA" id="ARBA00022598"/>
    </source>
</evidence>
<dbReference type="GO" id="GO:0005524">
    <property type="term" value="F:ATP binding"/>
    <property type="evidence" value="ECO:0007669"/>
    <property type="project" value="UniProtKB-KW"/>
</dbReference>
<dbReference type="EMBL" id="NBIV01000075">
    <property type="protein sequence ID" value="PXF44985.1"/>
    <property type="molecule type" value="Genomic_DNA"/>
</dbReference>
<keyword evidence="2 11" id="KW-0436">Ligase</keyword>
<evidence type="ECO:0000256" key="7">
    <source>
        <dbReference type="ARBA" id="ARBA00029936"/>
    </source>
</evidence>
<name>A0A2V3IS83_9FLOR</name>
<keyword evidence="9" id="KW-0812">Transmembrane</keyword>
<evidence type="ECO:0000313" key="12">
    <source>
        <dbReference type="Proteomes" id="UP000247409"/>
    </source>
</evidence>
<comment type="caution">
    <text evidence="11">The sequence shown here is derived from an EMBL/GenBank/DDBJ whole genome shotgun (WGS) entry which is preliminary data.</text>
</comment>
<dbReference type="SUPFAM" id="SSF52374">
    <property type="entry name" value="Nucleotidylyl transferase"/>
    <property type="match status" value="1"/>
</dbReference>
<dbReference type="InterPro" id="IPR002303">
    <property type="entry name" value="Valyl-tRNA_ligase"/>
</dbReference>
<keyword evidence="5" id="KW-0648">Protein biosynthesis</keyword>
<accession>A0A2V3IS83</accession>
<keyword evidence="6" id="KW-0030">Aminoacyl-tRNA synthetase</keyword>
<evidence type="ECO:0000259" key="10">
    <source>
        <dbReference type="Pfam" id="PF00133"/>
    </source>
</evidence>
<evidence type="ECO:0000256" key="5">
    <source>
        <dbReference type="ARBA" id="ARBA00022917"/>
    </source>
</evidence>
<dbReference type="PANTHER" id="PTHR11946:SF93">
    <property type="entry name" value="VALINE--TRNA LIGASE, CHLOROPLASTIC_MITOCHONDRIAL 2"/>
    <property type="match status" value="1"/>
</dbReference>
<keyword evidence="12" id="KW-1185">Reference proteome</keyword>
<evidence type="ECO:0000256" key="9">
    <source>
        <dbReference type="SAM" id="Phobius"/>
    </source>
</evidence>
<protein>
    <recommendedName>
        <fullName evidence="1">valine--tRNA ligase</fullName>
        <ecNumber evidence="1">6.1.1.9</ecNumber>
    </recommendedName>
    <alternativeName>
        <fullName evidence="7">Valyl-tRNA synthetase</fullName>
    </alternativeName>
</protein>
<feature type="domain" description="Aminoacyl-tRNA synthetase class Ia" evidence="10">
    <location>
        <begin position="1"/>
        <end position="102"/>
    </location>
</feature>
<feature type="region of interest" description="Disordered" evidence="8">
    <location>
        <begin position="158"/>
        <end position="189"/>
    </location>
</feature>
<keyword evidence="3" id="KW-0547">Nucleotide-binding</keyword>
<keyword evidence="9" id="KW-0472">Membrane</keyword>
<evidence type="ECO:0000256" key="8">
    <source>
        <dbReference type="SAM" id="MobiDB-lite"/>
    </source>
</evidence>
<evidence type="ECO:0000256" key="4">
    <source>
        <dbReference type="ARBA" id="ARBA00022840"/>
    </source>
</evidence>
<dbReference type="EC" id="6.1.1.9" evidence="1"/>
<reference evidence="11 12" key="1">
    <citation type="journal article" date="2018" name="Mol. Biol. Evol.">
        <title>Analysis of the draft genome of the red seaweed Gracilariopsis chorda provides insights into genome size evolution in Rhodophyta.</title>
        <authorList>
            <person name="Lee J."/>
            <person name="Yang E.C."/>
            <person name="Graf L."/>
            <person name="Yang J.H."/>
            <person name="Qiu H."/>
            <person name="Zel Zion U."/>
            <person name="Chan C.X."/>
            <person name="Stephens T.G."/>
            <person name="Weber A.P.M."/>
            <person name="Boo G.H."/>
            <person name="Boo S.M."/>
            <person name="Kim K.M."/>
            <person name="Shin Y."/>
            <person name="Jung M."/>
            <person name="Lee S.J."/>
            <person name="Yim H.S."/>
            <person name="Lee J.H."/>
            <person name="Bhattacharya D."/>
            <person name="Yoon H.S."/>
        </authorList>
    </citation>
    <scope>NUCLEOTIDE SEQUENCE [LARGE SCALE GENOMIC DNA]</scope>
    <source>
        <strain evidence="11 12">SKKU-2015</strain>
        <tissue evidence="11">Whole body</tissue>
    </source>
</reference>
<dbReference type="GO" id="GO:0004832">
    <property type="term" value="F:valine-tRNA ligase activity"/>
    <property type="evidence" value="ECO:0007669"/>
    <property type="project" value="UniProtKB-EC"/>
</dbReference>
<sequence length="246" mass="27098">MGWPNEDAKDLKTFFPGSVMETGYDILFFWVARMIMLSLWFTGEVPFHIVYLHGLVHDKQGRKMSKTVGNVIDPIDFISSYGTDAFCYTLLTGSTPGQNITLSNERIESSCNFANKLWNASRFIIGNLDKISDEERHELAKVAISDFGQIDEVEKQFPVTEEPAQANAEPEEDGDGRNLESQPSQDAEHPAELVCGAGADCLILRKDAPAVTGQCTKCRCPLQVLCGGGEKKGMLCRGYKGPGQLP</sequence>
<dbReference type="AlphaFoldDB" id="A0A2V3IS83"/>
<dbReference type="Proteomes" id="UP000247409">
    <property type="component" value="Unassembled WGS sequence"/>
</dbReference>
<dbReference type="Pfam" id="PF00133">
    <property type="entry name" value="tRNA-synt_1"/>
    <property type="match status" value="1"/>
</dbReference>
<dbReference type="PANTHER" id="PTHR11946">
    <property type="entry name" value="VALYL-TRNA SYNTHETASES"/>
    <property type="match status" value="1"/>
</dbReference>
<dbReference type="Gene3D" id="1.10.730.10">
    <property type="entry name" value="Isoleucyl-tRNA Synthetase, Domain 1"/>
    <property type="match status" value="1"/>
</dbReference>
<keyword evidence="9" id="KW-1133">Transmembrane helix</keyword>
<evidence type="ECO:0000256" key="3">
    <source>
        <dbReference type="ARBA" id="ARBA00022741"/>
    </source>
</evidence>
<organism evidence="11 12">
    <name type="scientific">Gracilariopsis chorda</name>
    <dbReference type="NCBI Taxonomy" id="448386"/>
    <lineage>
        <taxon>Eukaryota</taxon>
        <taxon>Rhodophyta</taxon>
        <taxon>Florideophyceae</taxon>
        <taxon>Rhodymeniophycidae</taxon>
        <taxon>Gracilariales</taxon>
        <taxon>Gracilariaceae</taxon>
        <taxon>Gracilariopsis</taxon>
    </lineage>
</organism>
<gene>
    <name evidence="11" type="ORF">BWQ96_05232</name>
</gene>
<evidence type="ECO:0000313" key="11">
    <source>
        <dbReference type="EMBL" id="PXF44985.1"/>
    </source>
</evidence>
<keyword evidence="4" id="KW-0067">ATP-binding</keyword>
<dbReference type="OrthoDB" id="629407at2759"/>
<dbReference type="STRING" id="448386.A0A2V3IS83"/>
<dbReference type="GO" id="GO:0005829">
    <property type="term" value="C:cytosol"/>
    <property type="evidence" value="ECO:0007669"/>
    <property type="project" value="TreeGrafter"/>
</dbReference>